<keyword evidence="8" id="KW-1185">Reference proteome</keyword>
<comment type="caution">
    <text evidence="7">The sequence shown here is derived from an EMBL/GenBank/DDBJ whole genome shotgun (WGS) entry which is preliminary data.</text>
</comment>
<organism evidence="7 8">
    <name type="scientific">Kingella bonacorsii</name>
    <dbReference type="NCBI Taxonomy" id="2796361"/>
    <lineage>
        <taxon>Bacteria</taxon>
        <taxon>Pseudomonadati</taxon>
        <taxon>Pseudomonadota</taxon>
        <taxon>Betaproteobacteria</taxon>
        <taxon>Neisseriales</taxon>
        <taxon>Neisseriaceae</taxon>
        <taxon>Kingella</taxon>
    </lineage>
</organism>
<evidence type="ECO:0000256" key="3">
    <source>
        <dbReference type="ARBA" id="ARBA00022448"/>
    </source>
</evidence>
<dbReference type="SUPFAM" id="SSF53822">
    <property type="entry name" value="Periplasmic binding protein-like I"/>
    <property type="match status" value="1"/>
</dbReference>
<dbReference type="InterPro" id="IPR025997">
    <property type="entry name" value="SBP_2_dom"/>
</dbReference>
<keyword evidence="5" id="KW-0732">Signal</keyword>
<dbReference type="InterPro" id="IPR028082">
    <property type="entry name" value="Peripla_BP_I"/>
</dbReference>
<dbReference type="InterPro" id="IPR050555">
    <property type="entry name" value="Bact_Solute-Bind_Prot2"/>
</dbReference>
<dbReference type="Proteomes" id="UP000614058">
    <property type="component" value="Unassembled WGS sequence"/>
</dbReference>
<gene>
    <name evidence="7" type="ORF">JDW22_01035</name>
</gene>
<name>A0ABS1BPG9_9NEIS</name>
<evidence type="ECO:0000259" key="6">
    <source>
        <dbReference type="Pfam" id="PF13407"/>
    </source>
</evidence>
<evidence type="ECO:0000256" key="4">
    <source>
        <dbReference type="ARBA" id="ARBA00022597"/>
    </source>
</evidence>
<dbReference type="Pfam" id="PF13407">
    <property type="entry name" value="Peripla_BP_4"/>
    <property type="match status" value="1"/>
</dbReference>
<evidence type="ECO:0000256" key="5">
    <source>
        <dbReference type="ARBA" id="ARBA00022729"/>
    </source>
</evidence>
<sequence>MQKKTLTTLLMLALLTACNNDVAERRKPGYGEASAPISQEVKITVNSVDKPDSLEFQKLMNAGVLAAGKDYPTVKLKIEQAPNQDAQIQQIGQSAADAKAIVLNIANNQAVIPLMKDLCAKKIPVVFFGASPDKRALADCPLDYDLRGDDMTAGVVQGLLVAQAFKDNPAMDKNGDGTIQYAFMKATQGTEFTRDRSDWAVATMSSYPELARPVSEVMVSYANFDPALGLKNLEAWLANPNFSKVEVILTNNDDTAIAIANELKKRGINIPVYGSDGGEVGLRAVKSGLLAGTARGDYQQWAHDAVRVAANLGLGKPPLEGLPTSYRMEERTIYPPFVGISAKNVDEFLK</sequence>
<keyword evidence="3" id="KW-0813">Transport</keyword>
<dbReference type="PANTHER" id="PTHR30036:SF2">
    <property type="entry name" value="D-GALACTOSE_METHYL-GALACTOSIDE BINDING PERIPLASMIC PROTEIN MGLB"/>
    <property type="match status" value="1"/>
</dbReference>
<dbReference type="Gene3D" id="3.40.50.2300">
    <property type="match status" value="2"/>
</dbReference>
<accession>A0ABS1BPG9</accession>
<evidence type="ECO:0000256" key="2">
    <source>
        <dbReference type="ARBA" id="ARBA00007639"/>
    </source>
</evidence>
<evidence type="ECO:0000256" key="1">
    <source>
        <dbReference type="ARBA" id="ARBA00004418"/>
    </source>
</evidence>
<comment type="subcellular location">
    <subcellularLocation>
        <location evidence="1">Periplasm</location>
    </subcellularLocation>
</comment>
<protein>
    <submittedName>
        <fullName evidence="7">Substrate-binding domain-containing protein</fullName>
    </submittedName>
</protein>
<dbReference type="EMBL" id="JAEHNZ010000001">
    <property type="protein sequence ID" value="MBK0395201.1"/>
    <property type="molecule type" value="Genomic_DNA"/>
</dbReference>
<reference evidence="7 8" key="1">
    <citation type="journal article" date="2021" name="Pathogens">
        <title>Isolation and Characterization of Kingella bonacorsii sp. nov., A Novel Kingella Species Detected in a Stable Periodontitis Subject.</title>
        <authorList>
            <person name="Antezack A."/>
            <person name="Boxberger M."/>
            <person name="Rolland C."/>
            <person name="Monnet-Corti V."/>
            <person name="La Scola B."/>
        </authorList>
    </citation>
    <scope>NUCLEOTIDE SEQUENCE [LARGE SCALE GENOMIC DNA]</scope>
    <source>
        <strain evidence="7 8">Marseille-Q4569</strain>
    </source>
</reference>
<keyword evidence="4" id="KW-0762">Sugar transport</keyword>
<evidence type="ECO:0000313" key="7">
    <source>
        <dbReference type="EMBL" id="MBK0395201.1"/>
    </source>
</evidence>
<feature type="domain" description="Periplasmic binding protein" evidence="6">
    <location>
        <begin position="55"/>
        <end position="316"/>
    </location>
</feature>
<dbReference type="PANTHER" id="PTHR30036">
    <property type="entry name" value="D-XYLOSE-BINDING PERIPLASMIC PROTEIN"/>
    <property type="match status" value="1"/>
</dbReference>
<dbReference type="PROSITE" id="PS51257">
    <property type="entry name" value="PROKAR_LIPOPROTEIN"/>
    <property type="match status" value="1"/>
</dbReference>
<evidence type="ECO:0000313" key="8">
    <source>
        <dbReference type="Proteomes" id="UP000614058"/>
    </source>
</evidence>
<dbReference type="RefSeq" id="WP_003796209.1">
    <property type="nucleotide sequence ID" value="NZ_JAEHNZ010000001.1"/>
</dbReference>
<proteinExistence type="inferred from homology"/>
<dbReference type="GeneID" id="84906303"/>
<comment type="similarity">
    <text evidence="2">Belongs to the bacterial solute-binding protein 2 family.</text>
</comment>